<dbReference type="AlphaFoldDB" id="A0A398A929"/>
<gene>
    <name evidence="1" type="ORF">BRARA_B01442</name>
</gene>
<accession>A0A398A929</accession>
<dbReference type="Proteomes" id="UP000264353">
    <property type="component" value="Chromosome A2"/>
</dbReference>
<sequence length="34" mass="3743">MSNIPRSLTDSSLSIFLLTISSAVDPWPFSITVF</sequence>
<dbReference type="EMBL" id="CM010629">
    <property type="protein sequence ID" value="RID74337.1"/>
    <property type="molecule type" value="Genomic_DNA"/>
</dbReference>
<name>A0A398A929_BRACM</name>
<organism evidence="1 2">
    <name type="scientific">Brassica campestris</name>
    <name type="common">Field mustard</name>
    <dbReference type="NCBI Taxonomy" id="3711"/>
    <lineage>
        <taxon>Eukaryota</taxon>
        <taxon>Viridiplantae</taxon>
        <taxon>Streptophyta</taxon>
        <taxon>Embryophyta</taxon>
        <taxon>Tracheophyta</taxon>
        <taxon>Spermatophyta</taxon>
        <taxon>Magnoliopsida</taxon>
        <taxon>eudicotyledons</taxon>
        <taxon>Gunneridae</taxon>
        <taxon>Pentapetalae</taxon>
        <taxon>rosids</taxon>
        <taxon>malvids</taxon>
        <taxon>Brassicales</taxon>
        <taxon>Brassicaceae</taxon>
        <taxon>Brassiceae</taxon>
        <taxon>Brassica</taxon>
    </lineage>
</organism>
<protein>
    <submittedName>
        <fullName evidence="1">Uncharacterized protein</fullName>
    </submittedName>
</protein>
<evidence type="ECO:0000313" key="2">
    <source>
        <dbReference type="Proteomes" id="UP000264353"/>
    </source>
</evidence>
<evidence type="ECO:0000313" key="1">
    <source>
        <dbReference type="EMBL" id="RID74337.1"/>
    </source>
</evidence>
<reference evidence="1 2" key="1">
    <citation type="submission" date="2018-06" db="EMBL/GenBank/DDBJ databases">
        <title>WGS assembly of Brassica rapa FPsc.</title>
        <authorList>
            <person name="Bowman J."/>
            <person name="Kohchi T."/>
            <person name="Yamato K."/>
            <person name="Jenkins J."/>
            <person name="Shu S."/>
            <person name="Ishizaki K."/>
            <person name="Yamaoka S."/>
            <person name="Nishihama R."/>
            <person name="Nakamura Y."/>
            <person name="Berger F."/>
            <person name="Adam C."/>
            <person name="Aki S."/>
            <person name="Althoff F."/>
            <person name="Araki T."/>
            <person name="Arteaga-Vazquez M."/>
            <person name="Balasubrmanian S."/>
            <person name="Bauer D."/>
            <person name="Boehm C."/>
            <person name="Briginshaw L."/>
            <person name="Caballero-Perez J."/>
            <person name="Catarino B."/>
            <person name="Chen F."/>
            <person name="Chiyoda S."/>
            <person name="Chovatia M."/>
            <person name="Davies K."/>
            <person name="Delmans M."/>
            <person name="Demura T."/>
            <person name="Dierschke T."/>
            <person name="Dolan L."/>
            <person name="Dorantes-Acosta A."/>
            <person name="Eklund D."/>
            <person name="Florent S."/>
            <person name="Flores-Sandoval E."/>
            <person name="Fujiyama A."/>
            <person name="Fukuzawa H."/>
            <person name="Galik B."/>
            <person name="Grimanelli D."/>
            <person name="Grimwood J."/>
            <person name="Grossniklaus U."/>
            <person name="Hamada T."/>
            <person name="Haseloff J."/>
            <person name="Hetherington A."/>
            <person name="Higo A."/>
            <person name="Hirakawa Y."/>
            <person name="Hundley H."/>
            <person name="Ikeda Y."/>
            <person name="Inoue K."/>
            <person name="Inoue S."/>
            <person name="Ishida S."/>
            <person name="Jia Q."/>
            <person name="Kakita M."/>
            <person name="Kanazawa T."/>
            <person name="Kawai Y."/>
            <person name="Kawashima T."/>
            <person name="Kennedy M."/>
            <person name="Kinose K."/>
            <person name="Kinoshita T."/>
            <person name="Kohara Y."/>
            <person name="Koide E."/>
            <person name="Komatsu K."/>
            <person name="Kopischke S."/>
            <person name="Kubo M."/>
            <person name="Kyozuka J."/>
            <person name="Lagercrantz U."/>
            <person name="Lin S."/>
            <person name="Lindquist E."/>
            <person name="Lipzen A."/>
            <person name="Lu C."/>
            <person name="Luna E."/>
            <person name="Martienssen R."/>
            <person name="Minamino N."/>
            <person name="Mizutani M."/>
            <person name="Mizutani M."/>
            <person name="Mochizuki N."/>
            <person name="Monte I."/>
            <person name="Mosher R."/>
            <person name="Nagasaki H."/>
            <person name="Nakagami H."/>
            <person name="Naramoto S."/>
            <person name="Nishitani K."/>
            <person name="Ohtani M."/>
            <person name="Okamoto T."/>
            <person name="Okumura M."/>
            <person name="Phillips J."/>
            <person name="Pollak B."/>
            <person name="Reinders A."/>
            <person name="Roevekamp M."/>
            <person name="Sano R."/>
            <person name="Sawa S."/>
            <person name="Schmid M."/>
            <person name="Shirakawa M."/>
            <person name="Solano R."/>
            <person name="Spunde A."/>
            <person name="Suetsugu N."/>
            <person name="Sugano S."/>
            <person name="Sugiyama A."/>
            <person name="Sun R."/>
            <person name="Suzuki Y."/>
            <person name="Takenaka M."/>
            <person name="Takezawa D."/>
            <person name="Tomogane H."/>
            <person name="Tsuzuki M."/>
            <person name="Ueda T."/>
            <person name="Umeda M."/>
            <person name="Ward J."/>
            <person name="Watanabe Y."/>
            <person name="Yazaki K."/>
            <person name="Yokoyama R."/>
            <person name="Yoshitake Y."/>
            <person name="Yotsui I."/>
            <person name="Zachgo S."/>
            <person name="Schmutz J."/>
        </authorList>
    </citation>
    <scope>NUCLEOTIDE SEQUENCE [LARGE SCALE GENOMIC DNA]</scope>
    <source>
        <strain evidence="2">cv. B-3</strain>
    </source>
</reference>
<proteinExistence type="predicted"/>